<feature type="transmembrane region" description="Helical" evidence="7">
    <location>
        <begin position="328"/>
        <end position="354"/>
    </location>
</feature>
<dbReference type="PANTHER" id="PTHR19229">
    <property type="entry name" value="ATP-BINDING CASSETTE TRANSPORTER SUBFAMILY A ABCA"/>
    <property type="match status" value="1"/>
</dbReference>
<keyword evidence="2 7" id="KW-0812">Transmembrane</keyword>
<dbReference type="KEGG" id="dhe:111598324"/>
<dbReference type="OMA" id="FWIELHR"/>
<dbReference type="Pfam" id="PF12698">
    <property type="entry name" value="ABC2_membrane_3"/>
    <property type="match status" value="1"/>
</dbReference>
<keyword evidence="9" id="KW-1185">Reference proteome</keyword>
<feature type="domain" description="ABC transporter" evidence="8">
    <location>
        <begin position="1305"/>
        <end position="1537"/>
    </location>
</feature>
<evidence type="ECO:0000256" key="5">
    <source>
        <dbReference type="ARBA" id="ARBA00022989"/>
    </source>
</evidence>
<evidence type="ECO:0000256" key="1">
    <source>
        <dbReference type="ARBA" id="ARBA00004141"/>
    </source>
</evidence>
<dbReference type="GO" id="GO:0016020">
    <property type="term" value="C:membrane"/>
    <property type="evidence" value="ECO:0007669"/>
    <property type="project" value="UniProtKB-SubCell"/>
</dbReference>
<dbReference type="PANTHER" id="PTHR19229:SF250">
    <property type="entry name" value="ABC TRANSPORTER DOMAIN-CONTAINING PROTEIN-RELATED"/>
    <property type="match status" value="1"/>
</dbReference>
<accession>A0A6J1LV47</accession>
<dbReference type="OrthoDB" id="8061355at2759"/>
<dbReference type="SUPFAM" id="SSF52540">
    <property type="entry name" value="P-loop containing nucleoside triphosphate hydrolases"/>
    <property type="match status" value="2"/>
</dbReference>
<dbReference type="SMART" id="SM00382">
    <property type="entry name" value="AAA"/>
    <property type="match status" value="2"/>
</dbReference>
<feature type="transmembrane region" description="Helical" evidence="7">
    <location>
        <begin position="1111"/>
        <end position="1131"/>
    </location>
</feature>
<dbReference type="GO" id="GO:0005524">
    <property type="term" value="F:ATP binding"/>
    <property type="evidence" value="ECO:0007669"/>
    <property type="project" value="UniProtKB-KW"/>
</dbReference>
<organism evidence="9 10">
    <name type="scientific">Drosophila hydei</name>
    <name type="common">Fruit fly</name>
    <dbReference type="NCBI Taxonomy" id="7224"/>
    <lineage>
        <taxon>Eukaryota</taxon>
        <taxon>Metazoa</taxon>
        <taxon>Ecdysozoa</taxon>
        <taxon>Arthropoda</taxon>
        <taxon>Hexapoda</taxon>
        <taxon>Insecta</taxon>
        <taxon>Pterygota</taxon>
        <taxon>Neoptera</taxon>
        <taxon>Endopterygota</taxon>
        <taxon>Diptera</taxon>
        <taxon>Brachycera</taxon>
        <taxon>Muscomorpha</taxon>
        <taxon>Ephydroidea</taxon>
        <taxon>Drosophilidae</taxon>
        <taxon>Drosophila</taxon>
    </lineage>
</organism>
<dbReference type="GO" id="GO:0016887">
    <property type="term" value="F:ATP hydrolysis activity"/>
    <property type="evidence" value="ECO:0007669"/>
    <property type="project" value="InterPro"/>
</dbReference>
<keyword evidence="4 10" id="KW-0067">ATP-binding</keyword>
<evidence type="ECO:0000256" key="3">
    <source>
        <dbReference type="ARBA" id="ARBA00022741"/>
    </source>
</evidence>
<keyword evidence="5 7" id="KW-1133">Transmembrane helix</keyword>
<dbReference type="RefSeq" id="XP_023169302.1">
    <property type="nucleotide sequence ID" value="XM_023313534.2"/>
</dbReference>
<feature type="transmembrane region" description="Helical" evidence="7">
    <location>
        <begin position="366"/>
        <end position="384"/>
    </location>
</feature>
<keyword evidence="6 7" id="KW-0472">Membrane</keyword>
<dbReference type="Gene3D" id="3.40.50.300">
    <property type="entry name" value="P-loop containing nucleotide triphosphate hydrolases"/>
    <property type="match status" value="2"/>
</dbReference>
<dbReference type="InterPro" id="IPR026082">
    <property type="entry name" value="ABCA"/>
</dbReference>
<evidence type="ECO:0000313" key="10">
    <source>
        <dbReference type="RefSeq" id="XP_023169294.1"/>
    </source>
</evidence>
<evidence type="ECO:0000256" key="2">
    <source>
        <dbReference type="ARBA" id="ARBA00022692"/>
    </source>
</evidence>
<sequence length="1652" mass="190353">MPATFGLLFKHNLQIELALWRRTLFEWITVIIMLILILANPISHVKKALYSHTDYEADRSMAIHKLDSINILTSLVDSKRAQTKYKLVYSPVTEFAKEIAETVTSELELNNSVGYDNQETLQNQFDDRTTLAGVIFDRLDNDNEGVPKVLSVSIRFPSEFRTISPFLTEERLWLTRCSGVVNPKRDNVKDEHVNQDIYIREGFLQLQHQIFLAWFHKIRTQDPTNYTEPQAEVFNVRLRMANERCFSMDFDSIPSFLFNFIYLLPFINVIRNIAAQMKDNVLTHQWHYGYSFCTQYTCIVLVLMIRLGCLGLLIMVATFIYWSVADGIFAPLALLLIIVFMLIITMELILTALIISKIFRDEINGVLFAVIIWTFNYAVFGLMLKRYWDLHGVYVYFILMIFFSNQIPHTVQMIHRVIDEPGTLNIMDYLSFFLSGLLNLLVSIIILWFLQWRMPGRLLSRRMIYKKRRRQSAVDNAPIHMGRSPSWHNFEFGDVGSKEIVRLRHIFTSHRTSERKILKNISMRIYVGEIYVLLGHMGSGKLTLLRVLCALKYPLRGHVLYLGENIYANLRRCRNIVDFRSFENGLSPDLSIDKTISYHVQLKLSDLSSNRYNLEYNKWIDIIEKHIASRKTRISKLTYGERRVVGLCCAIAGDTQLIVLEEPTKDMTAHEARIFWNIVSLEKEGHAFVVATYSIDETEAIADRIGILSMGVLEASGTPFFLRSKFSSSVELVLIKKPHIPDTPITEFICTYIPRAEPENEIGDTLTYKINAEHRPRLQKMLIHLENDRKKLGIENIRVVGSEMSDIYMKLVTSFRLQQQFIPDVTQTFKYAVVSKKQLKKQQVRAMFFKKMIHSAPNVWPIVMIFTCFILIVIITRLAIVLTVPKVRTNMIPIGFKGSEENLKKIPNIKECSYIDIKSTSHIPSYKKANKLSRTFEANSFSCEKGEYKHTVSSGAMTSLGAIQQVGQDLYGYISQDTFHSAPLLLNLLHNIIIQLLYTNKTDYAALMDCHPMPTPLSMKINLLDNELAHINAPLAVGCILPLVVSIFIIPLAEEQICRLRVLQVIAGLRLQIYWGVNLLWDLFTYFIYTVIIVIIVACTNIGDFGMTENMLLLLLLTIYGLAALPITYVISMYVNRSVVRAFLVSVLFQSLTGLVLYIVYWDVAKSNIIFFYGACLSPGFSLLDGISNIYISCLEKRLCQTKCAALENCHIQNMHELVPHCDFNTHFEWADPGILPALTFMILATVIGLLLIFWIELHRKEKKFHSSKNLSNMRTATYPFDDSDVADVKQKIAEADMSKCKQSVFLVDQVEAKLPVRGNKVDTVSFALNKYMSMGIFGPRNSGKSHLIRQLVGVDGFAFGEIYVRGLDFKYDLDTILGYVGYCPQHYGLLNQLTPREHIRLLCMIRGVTENKIGEKMHDICLMLNMTGWMHRKCGSLTPEKRRKVNVALSLVSYNKIFILDEPTCGMPSTTRREIWNILRYLRYCGKTIIFATNDELECKVLADFILLFQNSEMLAIGSMQYLRYKYSHGFYLEVRLVRDGTTVEESEANLRKDVENLARFINFLHDKSELVGRMHNWFKYYIPVGHIVYSFLYGAMEKNKVRLNVYDYCIYQASMNVVIAQVQETRAELKRHMELNLDRIRRAENKNSGR</sequence>
<proteinExistence type="predicted"/>
<gene>
    <name evidence="10 11" type="primary">LOC111598324</name>
</gene>
<dbReference type="Pfam" id="PF00005">
    <property type="entry name" value="ABC_tran"/>
    <property type="match status" value="2"/>
</dbReference>
<feature type="transmembrane region" description="Helical" evidence="7">
    <location>
        <begin position="1073"/>
        <end position="1099"/>
    </location>
</feature>
<keyword evidence="3" id="KW-0547">Nucleotide-binding</keyword>
<feature type="transmembrane region" description="Helical" evidence="7">
    <location>
        <begin position="859"/>
        <end position="884"/>
    </location>
</feature>
<dbReference type="InterPro" id="IPR003439">
    <property type="entry name" value="ABC_transporter-like_ATP-bd"/>
</dbReference>
<evidence type="ECO:0000256" key="4">
    <source>
        <dbReference type="ARBA" id="ARBA00022840"/>
    </source>
</evidence>
<evidence type="ECO:0000313" key="11">
    <source>
        <dbReference type="RefSeq" id="XP_023169302.1"/>
    </source>
</evidence>
<reference evidence="10 11" key="1">
    <citation type="submission" date="2025-04" db="UniProtKB">
        <authorList>
            <consortium name="RefSeq"/>
        </authorList>
    </citation>
    <scope>IDENTIFICATION</scope>
    <source>
        <strain evidence="10 11">15085-1641.00</strain>
        <tissue evidence="10 11">Whole body</tissue>
    </source>
</reference>
<evidence type="ECO:0000256" key="6">
    <source>
        <dbReference type="ARBA" id="ARBA00023136"/>
    </source>
</evidence>
<comment type="subcellular location">
    <subcellularLocation>
        <location evidence="1">Membrane</location>
        <topology evidence="1">Multi-pass membrane protein</topology>
    </subcellularLocation>
</comment>
<evidence type="ECO:0000313" key="9">
    <source>
        <dbReference type="Proteomes" id="UP000504633"/>
    </source>
</evidence>
<dbReference type="GeneID" id="111598324"/>
<protein>
    <submittedName>
        <fullName evidence="10 11">ATP-binding cassette sub-family A member 3</fullName>
    </submittedName>
</protein>
<dbReference type="PROSITE" id="PS50893">
    <property type="entry name" value="ABC_TRANSPORTER_2"/>
    <property type="match status" value="2"/>
</dbReference>
<feature type="transmembrane region" description="Helical" evidence="7">
    <location>
        <begin position="1028"/>
        <end position="1053"/>
    </location>
</feature>
<feature type="transmembrane region" description="Helical" evidence="7">
    <location>
        <begin position="296"/>
        <end position="322"/>
    </location>
</feature>
<feature type="transmembrane region" description="Helical" evidence="7">
    <location>
        <begin position="1235"/>
        <end position="1256"/>
    </location>
</feature>
<feature type="transmembrane region" description="Helical" evidence="7">
    <location>
        <begin position="1169"/>
        <end position="1192"/>
    </location>
</feature>
<feature type="domain" description="ABC transporter" evidence="8">
    <location>
        <begin position="501"/>
        <end position="735"/>
    </location>
</feature>
<name>A0A6J1LV47_DROHY</name>
<dbReference type="RefSeq" id="XP_023169294.1">
    <property type="nucleotide sequence ID" value="XM_023313526.2"/>
</dbReference>
<dbReference type="GO" id="GO:0005319">
    <property type="term" value="F:lipid transporter activity"/>
    <property type="evidence" value="ECO:0007669"/>
    <property type="project" value="TreeGrafter"/>
</dbReference>
<feature type="transmembrane region" description="Helical" evidence="7">
    <location>
        <begin position="256"/>
        <end position="275"/>
    </location>
</feature>
<feature type="transmembrane region" description="Helical" evidence="7">
    <location>
        <begin position="1143"/>
        <end position="1162"/>
    </location>
</feature>
<evidence type="ECO:0000256" key="7">
    <source>
        <dbReference type="SAM" id="Phobius"/>
    </source>
</evidence>
<dbReference type="InterPro" id="IPR027417">
    <property type="entry name" value="P-loop_NTPase"/>
</dbReference>
<dbReference type="GO" id="GO:0140359">
    <property type="term" value="F:ABC-type transporter activity"/>
    <property type="evidence" value="ECO:0007669"/>
    <property type="project" value="InterPro"/>
</dbReference>
<feature type="transmembrane region" description="Helical" evidence="7">
    <location>
        <begin position="429"/>
        <end position="450"/>
    </location>
</feature>
<dbReference type="InterPro" id="IPR003593">
    <property type="entry name" value="AAA+_ATPase"/>
</dbReference>
<dbReference type="InterPro" id="IPR013525">
    <property type="entry name" value="ABC2_TM"/>
</dbReference>
<dbReference type="Proteomes" id="UP000504633">
    <property type="component" value="Unplaced"/>
</dbReference>
<feature type="transmembrane region" description="Helical" evidence="7">
    <location>
        <begin position="390"/>
        <end position="408"/>
    </location>
</feature>
<evidence type="ECO:0000259" key="8">
    <source>
        <dbReference type="PROSITE" id="PS50893"/>
    </source>
</evidence>